<gene>
    <name evidence="8" type="primary">NHP2_3</name>
    <name evidence="8" type="ORF">CM83_12940</name>
</gene>
<comment type="similarity">
    <text evidence="2 5">Belongs to the eukaryotic ribosomal protein eL8 family.</text>
</comment>
<dbReference type="SUPFAM" id="SSF55315">
    <property type="entry name" value="L30e-like"/>
    <property type="match status" value="1"/>
</dbReference>
<reference evidence="8" key="2">
    <citation type="submission" date="2014-07" db="EMBL/GenBank/DDBJ databases">
        <authorList>
            <person name="Hull J."/>
        </authorList>
    </citation>
    <scope>NUCLEOTIDE SEQUENCE</scope>
</reference>
<evidence type="ECO:0000256" key="1">
    <source>
        <dbReference type="ARBA" id="ARBA00004604"/>
    </source>
</evidence>
<evidence type="ECO:0000256" key="3">
    <source>
        <dbReference type="ARBA" id="ARBA00023242"/>
    </source>
</evidence>
<sequence length="187" mass="21168">KVKKLSIAHMQKYISKINSLTDGVTCIAKPLANEKLTGKLLKLVRKASKRRALHRGVKEINKALGRKKVDKGILIIAGNVTPIDVVSHLPILAEDVEVPYIFVPTKEHLGTSHPLHCFTQFYILFYFPYLYLFFVIFVQLFCTGAASSTRRPTSCILVVPHEDQDYTYVITHMYICTICTAVYSIHT</sequence>
<dbReference type="GO" id="GO:0031429">
    <property type="term" value="C:box H/ACA snoRNP complex"/>
    <property type="evidence" value="ECO:0007669"/>
    <property type="project" value="UniProtKB-UniRule"/>
</dbReference>
<dbReference type="InterPro" id="IPR002415">
    <property type="entry name" value="H/ACA_rnp_Nhp2-like"/>
</dbReference>
<name>A0A0A9VTS5_LYGHE</name>
<dbReference type="InterPro" id="IPR029064">
    <property type="entry name" value="Ribosomal_eL30-like_sf"/>
</dbReference>
<keyword evidence="4 5" id="KW-0687">Ribonucleoprotein</keyword>
<comment type="subcellular location">
    <subcellularLocation>
        <location evidence="1 5">Nucleus</location>
        <location evidence="1 5">Nucleolus</location>
    </subcellularLocation>
</comment>
<feature type="domain" description="Ribosomal protein eL8/eL30/eS12/Gadd45" evidence="7">
    <location>
        <begin position="39"/>
        <end position="112"/>
    </location>
</feature>
<dbReference type="Pfam" id="PF01248">
    <property type="entry name" value="Ribosomal_L7Ae"/>
    <property type="match status" value="1"/>
</dbReference>
<dbReference type="Gene3D" id="3.30.1330.30">
    <property type="match status" value="1"/>
</dbReference>
<reference evidence="8" key="1">
    <citation type="journal article" date="2014" name="PLoS ONE">
        <title>Transcriptome-Based Identification of ABC Transporters in the Western Tarnished Plant Bug Lygus hesperus.</title>
        <authorList>
            <person name="Hull J.J."/>
            <person name="Chaney K."/>
            <person name="Geib S.M."/>
            <person name="Fabrick J.A."/>
            <person name="Brent C.S."/>
            <person name="Walsh D."/>
            <person name="Lavine L.C."/>
        </authorList>
    </citation>
    <scope>NUCLEOTIDE SEQUENCE</scope>
</reference>
<evidence type="ECO:0000256" key="2">
    <source>
        <dbReference type="ARBA" id="ARBA00007337"/>
    </source>
</evidence>
<evidence type="ECO:0000256" key="6">
    <source>
        <dbReference type="SAM" id="Phobius"/>
    </source>
</evidence>
<accession>A0A0A9VTS5</accession>
<dbReference type="PRINTS" id="PR00881">
    <property type="entry name" value="L7ARS6FAMILY"/>
</dbReference>
<comment type="function">
    <text evidence="5">Required for ribosome biogenesis. Part of a complex which catalyzes pseudouridylation of rRNA. This involves the isomerization of uridine such that the ribose is subsequently attached to C5, instead of the normal N1. Pseudouridine ('psi') residues may serve to stabilize the conformation of rRNAs.</text>
</comment>
<evidence type="ECO:0000313" key="8">
    <source>
        <dbReference type="EMBL" id="JAF99103.1"/>
    </source>
</evidence>
<dbReference type="AlphaFoldDB" id="A0A0A9VTS5"/>
<keyword evidence="6" id="KW-0472">Membrane</keyword>
<dbReference type="InterPro" id="IPR004038">
    <property type="entry name" value="Ribosomal_eL8/eL30/eS12/Gad45"/>
</dbReference>
<feature type="non-terminal residue" evidence="8">
    <location>
        <position position="1"/>
    </location>
</feature>
<feature type="transmembrane region" description="Helical" evidence="6">
    <location>
        <begin position="166"/>
        <end position="185"/>
    </location>
</feature>
<dbReference type="EMBL" id="GBHO01044500">
    <property type="protein sequence ID" value="JAF99103.1"/>
    <property type="molecule type" value="Transcribed_RNA"/>
</dbReference>
<evidence type="ECO:0000256" key="4">
    <source>
        <dbReference type="ARBA" id="ARBA00023274"/>
    </source>
</evidence>
<dbReference type="GO" id="GO:0031120">
    <property type="term" value="P:snRNA pseudouridine synthesis"/>
    <property type="evidence" value="ECO:0007669"/>
    <property type="project" value="UniProtKB-UniRule"/>
</dbReference>
<keyword evidence="5" id="KW-0694">RNA-binding</keyword>
<dbReference type="GO" id="GO:0000398">
    <property type="term" value="P:mRNA splicing, via spliceosome"/>
    <property type="evidence" value="ECO:0007669"/>
    <property type="project" value="UniProtKB-UniRule"/>
</dbReference>
<dbReference type="PRINTS" id="PR00883">
    <property type="entry name" value="NUCLEARHMG"/>
</dbReference>
<keyword evidence="6" id="KW-0812">Transmembrane</keyword>
<keyword evidence="3 5" id="KW-0539">Nucleus</keyword>
<proteinExistence type="inferred from homology"/>
<dbReference type="InterPro" id="IPR018492">
    <property type="entry name" value="Ribosomal_eL8/Nhp2"/>
</dbReference>
<evidence type="ECO:0000256" key="5">
    <source>
        <dbReference type="RuleBase" id="RU366039"/>
    </source>
</evidence>
<feature type="transmembrane region" description="Helical" evidence="6">
    <location>
        <begin position="121"/>
        <end position="146"/>
    </location>
</feature>
<keyword evidence="6" id="KW-1133">Transmembrane helix</keyword>
<evidence type="ECO:0000259" key="7">
    <source>
        <dbReference type="Pfam" id="PF01248"/>
    </source>
</evidence>
<comment type="function">
    <text evidence="5">Common component of the spliceosome and rRNA processing machinery.</text>
</comment>
<organism evidence="8">
    <name type="scientific">Lygus hesperus</name>
    <name type="common">Western plant bug</name>
    <dbReference type="NCBI Taxonomy" id="30085"/>
    <lineage>
        <taxon>Eukaryota</taxon>
        <taxon>Metazoa</taxon>
        <taxon>Ecdysozoa</taxon>
        <taxon>Arthropoda</taxon>
        <taxon>Hexapoda</taxon>
        <taxon>Insecta</taxon>
        <taxon>Pterygota</taxon>
        <taxon>Neoptera</taxon>
        <taxon>Paraneoptera</taxon>
        <taxon>Hemiptera</taxon>
        <taxon>Heteroptera</taxon>
        <taxon>Panheteroptera</taxon>
        <taxon>Cimicomorpha</taxon>
        <taxon>Miridae</taxon>
        <taxon>Mirini</taxon>
        <taxon>Lygus</taxon>
    </lineage>
</organism>
<protein>
    <recommendedName>
        <fullName evidence="5">H/ACA ribonucleoprotein complex subunit 2</fullName>
    </recommendedName>
    <alternativeName>
        <fullName evidence="5">Nucleolar protein family A member 2</fullName>
    </alternativeName>
</protein>
<dbReference type="GO" id="GO:0003723">
    <property type="term" value="F:RNA binding"/>
    <property type="evidence" value="ECO:0007669"/>
    <property type="project" value="UniProtKB-UniRule"/>
</dbReference>